<keyword evidence="2" id="KW-0732">Signal</keyword>
<dbReference type="VEuPathDB" id="MicrosporidiaDB:NEDG_00167"/>
<dbReference type="GeneID" id="93646517"/>
<feature type="compositionally biased region" description="Low complexity" evidence="1">
    <location>
        <begin position="63"/>
        <end position="201"/>
    </location>
</feature>
<feature type="signal peptide" evidence="2">
    <location>
        <begin position="1"/>
        <end position="16"/>
    </location>
</feature>
<comment type="caution">
    <text evidence="3">The sequence shown here is derived from an EMBL/GenBank/DDBJ whole genome shotgun (WGS) entry which is preliminary data.</text>
</comment>
<feature type="compositionally biased region" description="Low complexity" evidence="1">
    <location>
        <begin position="38"/>
        <end position="55"/>
    </location>
</feature>
<gene>
    <name evidence="3" type="ORF">NEDG_00167</name>
</gene>
<accession>A0A177EKP7</accession>
<protein>
    <submittedName>
        <fullName evidence="3">Uncharacterized protein</fullName>
    </submittedName>
</protein>
<sequence length="439" mass="44769">MEYQWVLILGLSLVLGASQHSMSGSSMQSSSSREHSSSRASNSSRRTSSSQQSNEGNTRVERSSQASQASRAAQASQSSQGSRAGQASRAAQSASQASRAGQSATQSAAQSSRSTQAAQYASQAAQSGSSGSSQASRAAHYAAQSTSQASRAAQASQSTAQTPSHAAQSSRATQGSRTAQSGGSGSSQTTAQTATQTANAGESGGAIAQHQGLGNSDTKNVSERLSQVSSAEANKALEQRAGSSEASYEDQANPARPQPPRNQVAGRLSETKTSSEAESVTQNGVTKTTGGGSTARREGVLTGAAGAASVYSEQTAQSDVDLQGDSCIQARTTSGESAAIGKEAVEQFFERSAASASESSLMVTANGSFEVLGGAAAASLSEADNVHGYSILEGRLVKQVELVTYLVFVEILALVKEPPFVTITVENVPYEVPCLLEGV</sequence>
<evidence type="ECO:0000313" key="4">
    <source>
        <dbReference type="Proteomes" id="UP000185944"/>
    </source>
</evidence>
<feature type="compositionally biased region" description="Polar residues" evidence="1">
    <location>
        <begin position="276"/>
        <end position="288"/>
    </location>
</feature>
<evidence type="ECO:0000256" key="1">
    <source>
        <dbReference type="SAM" id="MobiDB-lite"/>
    </source>
</evidence>
<dbReference type="EMBL" id="LTDL01000014">
    <property type="protein sequence ID" value="OAG31692.1"/>
    <property type="molecule type" value="Genomic_DNA"/>
</dbReference>
<reference evidence="3 4" key="1">
    <citation type="submission" date="2016-02" db="EMBL/GenBank/DDBJ databases">
        <title>Discovery of a natural microsporidian pathogen with a broad tissue tropism in Caenorhabditis elegans.</title>
        <authorList>
            <person name="Luallen R.J."/>
            <person name="Reinke A.W."/>
            <person name="Tong L."/>
            <person name="Botts M.R."/>
            <person name="Felix M.-A."/>
            <person name="Troemel E.R."/>
        </authorList>
    </citation>
    <scope>NUCLEOTIDE SEQUENCE [LARGE SCALE GENOMIC DNA]</scope>
    <source>
        <strain evidence="3 4">JUm2807</strain>
    </source>
</reference>
<keyword evidence="4" id="KW-1185">Reference proteome</keyword>
<dbReference type="Proteomes" id="UP000185944">
    <property type="component" value="Unassembled WGS sequence"/>
</dbReference>
<evidence type="ECO:0000313" key="3">
    <source>
        <dbReference type="EMBL" id="OAG31692.1"/>
    </source>
</evidence>
<dbReference type="RefSeq" id="XP_067545293.1">
    <property type="nucleotide sequence ID" value="XM_067687585.1"/>
</dbReference>
<name>A0A177EKP7_9MICR</name>
<feature type="compositionally biased region" description="Low complexity" evidence="1">
    <location>
        <begin position="21"/>
        <end position="31"/>
    </location>
</feature>
<feature type="chain" id="PRO_5008060482" evidence="2">
    <location>
        <begin position="17"/>
        <end position="439"/>
    </location>
</feature>
<feature type="compositionally biased region" description="Polar residues" evidence="1">
    <location>
        <begin position="212"/>
        <end position="232"/>
    </location>
</feature>
<evidence type="ECO:0000256" key="2">
    <source>
        <dbReference type="SAM" id="SignalP"/>
    </source>
</evidence>
<feature type="region of interest" description="Disordered" evidence="1">
    <location>
        <begin position="21"/>
        <end position="298"/>
    </location>
</feature>
<dbReference type="AlphaFoldDB" id="A0A177EKP7"/>
<proteinExistence type="predicted"/>
<organism evidence="3 4">
    <name type="scientific">Nematocida displodere</name>
    <dbReference type="NCBI Taxonomy" id="1805483"/>
    <lineage>
        <taxon>Eukaryota</taxon>
        <taxon>Fungi</taxon>
        <taxon>Fungi incertae sedis</taxon>
        <taxon>Microsporidia</taxon>
        <taxon>Nematocida</taxon>
    </lineage>
</organism>